<sequence>MTTMPSDLPDAINELWAVFDLAQRGEPPNRDMVLNRMPEFMGPIVHALASATNSSIVLESRGMIGERQAIAMCITDPKTAPFTNSEEGRARRNALTEWYVQNQATGPSDSLPVFNPGKIRRLFPRNILDNIDSSAGKRVKSLRALFELALQYETYGPPHNGYGILNEGYMLKYGFPVELPTRDIITDKSAMYSWTLRALHYDVFRIDIDHLDRASPPFIMHWVASEPFLHTPTNVQMGGPGGVGLGCWVILRLSVTAWTVENSKRSYATEGEYFTLPQIYAYMERASTSLMSQITTSISRLELNYRDRVVEDPHQITVFSPRPIEYPERIHSAYIPRIGNPDVLPSSQVPSTVRNPGQSSQTEDKLIRPGESCQWDVNESDTERPAHVSIVQGQVDLDGDGDITMSANTTTAERQSTASAQGSVKRVEAKKKHVSVASSSHTPDIVPTSKGSIKPSPSEKSTKSKRGPKRTFMATSPTVFQQPSSRNSPRRKRVRSTTGNSASSDSSGRVYKRPGKSGGSSRRIISEEVIERETPPGAQGHDDGAPETNQPGEEGEYEDEDDPNAVEDDEVEGDTLAPNWINDSTVQEPVEPLPKKGEGPSSTNAPVDPSFAAPPARSGLLARLQDMGFSNPQMASTPAMSDTSGVKTRARQLKIKAAQPEPAPAFAIGGNLPILQGRDRGGDTKGKGKTTKSQIF</sequence>
<evidence type="ECO:0000313" key="3">
    <source>
        <dbReference type="Proteomes" id="UP000663853"/>
    </source>
</evidence>
<organism evidence="2 3">
    <name type="scientific">Rhizoctonia solani</name>
    <dbReference type="NCBI Taxonomy" id="456999"/>
    <lineage>
        <taxon>Eukaryota</taxon>
        <taxon>Fungi</taxon>
        <taxon>Dikarya</taxon>
        <taxon>Basidiomycota</taxon>
        <taxon>Agaricomycotina</taxon>
        <taxon>Agaricomycetes</taxon>
        <taxon>Cantharellales</taxon>
        <taxon>Ceratobasidiaceae</taxon>
        <taxon>Rhizoctonia</taxon>
    </lineage>
</organism>
<feature type="compositionally biased region" description="Low complexity" evidence="1">
    <location>
        <begin position="496"/>
        <end position="508"/>
    </location>
</feature>
<dbReference type="EMBL" id="CAJMXA010000427">
    <property type="protein sequence ID" value="CAE6430406.1"/>
    <property type="molecule type" value="Genomic_DNA"/>
</dbReference>
<feature type="region of interest" description="Disordered" evidence="1">
    <location>
        <begin position="394"/>
        <end position="619"/>
    </location>
</feature>
<feature type="compositionally biased region" description="Polar residues" evidence="1">
    <location>
        <begin position="345"/>
        <end position="361"/>
    </location>
</feature>
<reference evidence="2" key="1">
    <citation type="submission" date="2021-01" db="EMBL/GenBank/DDBJ databases">
        <authorList>
            <person name="Kaushik A."/>
        </authorList>
    </citation>
    <scope>NUCLEOTIDE SEQUENCE</scope>
    <source>
        <strain evidence="2">AG6-10EEA</strain>
    </source>
</reference>
<feature type="compositionally biased region" description="Basic and acidic residues" evidence="1">
    <location>
        <begin position="677"/>
        <end position="686"/>
    </location>
</feature>
<feature type="compositionally biased region" description="Basic and acidic residues" evidence="1">
    <location>
        <begin position="524"/>
        <end position="544"/>
    </location>
</feature>
<name>A0A8H2XQS8_9AGAM</name>
<gene>
    <name evidence="2" type="ORF">RDB_LOCUS22945</name>
</gene>
<comment type="caution">
    <text evidence="2">The sequence shown here is derived from an EMBL/GenBank/DDBJ whole genome shotgun (WGS) entry which is preliminary data.</text>
</comment>
<feature type="compositionally biased region" description="Polar residues" evidence="1">
    <location>
        <begin position="405"/>
        <end position="422"/>
    </location>
</feature>
<feature type="region of interest" description="Disordered" evidence="1">
    <location>
        <begin position="656"/>
        <end position="696"/>
    </location>
</feature>
<feature type="compositionally biased region" description="Acidic residues" evidence="1">
    <location>
        <begin position="553"/>
        <end position="573"/>
    </location>
</feature>
<feature type="compositionally biased region" description="Polar residues" evidence="1">
    <location>
        <begin position="473"/>
        <end position="487"/>
    </location>
</feature>
<protein>
    <submittedName>
        <fullName evidence="2">Uncharacterized protein</fullName>
    </submittedName>
</protein>
<dbReference type="AlphaFoldDB" id="A0A8H2XQS8"/>
<feature type="region of interest" description="Disordered" evidence="1">
    <location>
        <begin position="341"/>
        <end position="369"/>
    </location>
</feature>
<evidence type="ECO:0000256" key="1">
    <source>
        <dbReference type="SAM" id="MobiDB-lite"/>
    </source>
</evidence>
<evidence type="ECO:0000313" key="2">
    <source>
        <dbReference type="EMBL" id="CAE6430406.1"/>
    </source>
</evidence>
<accession>A0A8H2XQS8</accession>
<proteinExistence type="predicted"/>
<dbReference type="Proteomes" id="UP000663853">
    <property type="component" value="Unassembled WGS sequence"/>
</dbReference>